<dbReference type="PANTHER" id="PTHR43531">
    <property type="entry name" value="PROTEIN ICFG"/>
    <property type="match status" value="1"/>
</dbReference>
<dbReference type="SMART" id="SM00283">
    <property type="entry name" value="MA"/>
    <property type="match status" value="1"/>
</dbReference>
<dbReference type="InterPro" id="IPR004089">
    <property type="entry name" value="MCPsignal_dom"/>
</dbReference>
<keyword evidence="3" id="KW-0807">Transducer</keyword>
<feature type="domain" description="HAMP" evidence="9">
    <location>
        <begin position="214"/>
        <end position="266"/>
    </location>
</feature>
<dbReference type="InterPro" id="IPR003660">
    <property type="entry name" value="HAMP_dom"/>
</dbReference>
<dbReference type="PROSITE" id="PS50112">
    <property type="entry name" value="PAS"/>
    <property type="match status" value="1"/>
</dbReference>
<dbReference type="PROSITE" id="PS50111">
    <property type="entry name" value="CHEMOTAXIS_TRANSDUC_2"/>
    <property type="match status" value="1"/>
</dbReference>
<dbReference type="InterPro" id="IPR051310">
    <property type="entry name" value="MCP_chemotaxis"/>
</dbReference>
<dbReference type="SUPFAM" id="SSF58104">
    <property type="entry name" value="Methyl-accepting chemotaxis protein (MCP) signaling domain"/>
    <property type="match status" value="1"/>
</dbReference>
<feature type="domain" description="Methyl-accepting transducer" evidence="6">
    <location>
        <begin position="498"/>
        <end position="727"/>
    </location>
</feature>
<keyword evidence="4" id="KW-0175">Coiled coil</keyword>
<feature type="domain" description="PAC" evidence="8">
    <location>
        <begin position="347"/>
        <end position="399"/>
    </location>
</feature>
<dbReference type="Gene3D" id="3.30.450.20">
    <property type="entry name" value="PAS domain"/>
    <property type="match status" value="1"/>
</dbReference>
<dbReference type="RefSeq" id="WP_072893181.1">
    <property type="nucleotide sequence ID" value="NZ_FQWZ01000001.1"/>
</dbReference>
<feature type="region of interest" description="Disordered" evidence="5">
    <location>
        <begin position="769"/>
        <end position="795"/>
    </location>
</feature>
<evidence type="ECO:0000313" key="11">
    <source>
        <dbReference type="Proteomes" id="UP000199758"/>
    </source>
</evidence>
<protein>
    <submittedName>
        <fullName evidence="10">HAMP domain-containing protein</fullName>
    </submittedName>
</protein>
<dbReference type="InterPro" id="IPR013656">
    <property type="entry name" value="PAS_4"/>
</dbReference>
<dbReference type="CDD" id="cd00130">
    <property type="entry name" value="PAS"/>
    <property type="match status" value="1"/>
</dbReference>
<dbReference type="PANTHER" id="PTHR43531:SF14">
    <property type="entry name" value="METHYL-ACCEPTING CHEMOTAXIS PROTEIN I-RELATED"/>
    <property type="match status" value="1"/>
</dbReference>
<dbReference type="Pfam" id="PF12729">
    <property type="entry name" value="4HB_MCP_1"/>
    <property type="match status" value="1"/>
</dbReference>
<feature type="domain" description="PAS" evidence="7">
    <location>
        <begin position="288"/>
        <end position="326"/>
    </location>
</feature>
<evidence type="ECO:0000256" key="3">
    <source>
        <dbReference type="PROSITE-ProRule" id="PRU00284"/>
    </source>
</evidence>
<evidence type="ECO:0000256" key="2">
    <source>
        <dbReference type="ARBA" id="ARBA00029447"/>
    </source>
</evidence>
<accession>A0A1M5K6T6</accession>
<dbReference type="FunFam" id="1.10.287.950:FF:000002">
    <property type="entry name" value="Methyl-accepting chemotaxis protein"/>
    <property type="match status" value="1"/>
</dbReference>
<dbReference type="InterPro" id="IPR001610">
    <property type="entry name" value="PAC"/>
</dbReference>
<dbReference type="Pfam" id="PF00015">
    <property type="entry name" value="MCPsignal"/>
    <property type="match status" value="1"/>
</dbReference>
<evidence type="ECO:0000256" key="5">
    <source>
        <dbReference type="SAM" id="MobiDB-lite"/>
    </source>
</evidence>
<evidence type="ECO:0000259" key="6">
    <source>
        <dbReference type="PROSITE" id="PS50111"/>
    </source>
</evidence>
<name>A0A1M5K6T6_9GAMM</name>
<dbReference type="PROSITE" id="PS50885">
    <property type="entry name" value="HAMP"/>
    <property type="match status" value="2"/>
</dbReference>
<dbReference type="EMBL" id="FQWZ01000001">
    <property type="protein sequence ID" value="SHG48537.1"/>
    <property type="molecule type" value="Genomic_DNA"/>
</dbReference>
<dbReference type="Gene3D" id="1.10.287.950">
    <property type="entry name" value="Methyl-accepting chemotaxis protein"/>
    <property type="match status" value="1"/>
</dbReference>
<dbReference type="GO" id="GO:0007165">
    <property type="term" value="P:signal transduction"/>
    <property type="evidence" value="ECO:0007669"/>
    <property type="project" value="UniProtKB-KW"/>
</dbReference>
<dbReference type="SMART" id="SM00086">
    <property type="entry name" value="PAC"/>
    <property type="match status" value="1"/>
</dbReference>
<dbReference type="Pfam" id="PF08448">
    <property type="entry name" value="PAS_4"/>
    <property type="match status" value="1"/>
</dbReference>
<dbReference type="GO" id="GO:0006935">
    <property type="term" value="P:chemotaxis"/>
    <property type="evidence" value="ECO:0007669"/>
    <property type="project" value="TreeGrafter"/>
</dbReference>
<dbReference type="Proteomes" id="UP000199758">
    <property type="component" value="Unassembled WGS sequence"/>
</dbReference>
<dbReference type="InterPro" id="IPR000014">
    <property type="entry name" value="PAS"/>
</dbReference>
<evidence type="ECO:0000259" key="9">
    <source>
        <dbReference type="PROSITE" id="PS50885"/>
    </source>
</evidence>
<evidence type="ECO:0000313" key="10">
    <source>
        <dbReference type="EMBL" id="SHG48537.1"/>
    </source>
</evidence>
<dbReference type="AlphaFoldDB" id="A0A1M5K6T6"/>
<dbReference type="GO" id="GO:0005886">
    <property type="term" value="C:plasma membrane"/>
    <property type="evidence" value="ECO:0007669"/>
    <property type="project" value="TreeGrafter"/>
</dbReference>
<reference evidence="10 11" key="1">
    <citation type="submission" date="2016-11" db="EMBL/GenBank/DDBJ databases">
        <authorList>
            <person name="Jaros S."/>
            <person name="Januszkiewicz K."/>
            <person name="Wedrychowicz H."/>
        </authorList>
    </citation>
    <scope>NUCLEOTIDE SEQUENCE [LARGE SCALE GENOMIC DNA]</scope>
    <source>
        <strain evidence="10 11">CGMCC 1.7049</strain>
    </source>
</reference>
<sequence>MKRIRSLNIAGKLYVAFGVACLLTALLGGFSLARLNEANGYVVDLEQTVLKRVEQLADLESQLLKIRVDELQLLQARDEEMRSDELLSLQDDRVAYVEAAKQYEQMTAGESGEMAARITAMQQTASHSYEVGTRLVEAVQAGELKQLQALSDASSEARRALSKAIDDVIDLEHQRRNEAAVATAEQFQTTVVTVGVATLLLSLLSIIIGWRVARAIRIPLGRALSVAEGITAGCLDNPIGAVTQDELGTLLARLDTMQTQLRLRGEADREREADYSTRIAAIRRTQAVIEFDLDGNIVDANELFLAAIGYPLDELVGQHHRSLVDPALHDTDEYREFWKRLRGGESIAGQFRRIRKDRSDLWVQAVYSPVSDAAGITRRVIKYATDITAQVQASQAMIAAVAETQHMVEAARQGDLDKRIPLDGKDGEVRSLCEGVNTLVDNIRTFINDVGRVLGALAQGDLSQTIDAQYEGVFASIKDDSNRGLQQLASSVASIKLSADAIHMAASEIAGGNADLSSRTEQQAASLEETASSMEELTSTVKQNAENARQANQLAIGASDIAIRGGKVVDQVVTTMADINESSRKVVDIISVIDGIAFQTNILALNAAVEAARAGEQGRGFAVVASEVRSLAQRSAVAAKEIKALITDSVKKADGGSRLVEQAGQTMGEIVNSVRRVTDIMAEITAASQEQSLGIEQVTQTITQMDEVTQQNAALVEQASAAARTLESQATDLATAVSRFRLAQSERAEVEPAAPLLSVVKSSAPAAPALPTSLADTASRMRRATGPRRTGSTAVAKRAAIDAATAGDHWAEF</sequence>
<dbReference type="SMART" id="SM00304">
    <property type="entry name" value="HAMP"/>
    <property type="match status" value="2"/>
</dbReference>
<dbReference type="PROSITE" id="PS50113">
    <property type="entry name" value="PAC"/>
    <property type="match status" value="1"/>
</dbReference>
<dbReference type="STRING" id="490188.SAMN04488068_0392"/>
<dbReference type="Pfam" id="PF18947">
    <property type="entry name" value="HAMP_2"/>
    <property type="match status" value="1"/>
</dbReference>
<dbReference type="Gene3D" id="6.10.340.10">
    <property type="match status" value="1"/>
</dbReference>
<feature type="compositionally biased region" description="Low complexity" evidence="5">
    <location>
        <begin position="769"/>
        <end position="778"/>
    </location>
</feature>
<dbReference type="CDD" id="cd11386">
    <property type="entry name" value="MCP_signal"/>
    <property type="match status" value="1"/>
</dbReference>
<gene>
    <name evidence="10" type="ORF">SAMN04488068_0392</name>
</gene>
<dbReference type="SUPFAM" id="SSF55785">
    <property type="entry name" value="PYP-like sensor domain (PAS domain)"/>
    <property type="match status" value="1"/>
</dbReference>
<proteinExistence type="inferred from homology"/>
<evidence type="ECO:0000256" key="4">
    <source>
        <dbReference type="SAM" id="Coils"/>
    </source>
</evidence>
<dbReference type="GO" id="GO:0004888">
    <property type="term" value="F:transmembrane signaling receptor activity"/>
    <property type="evidence" value="ECO:0007669"/>
    <property type="project" value="TreeGrafter"/>
</dbReference>
<feature type="domain" description="HAMP" evidence="9">
    <location>
        <begin position="395"/>
        <end position="448"/>
    </location>
</feature>
<evidence type="ECO:0000259" key="7">
    <source>
        <dbReference type="PROSITE" id="PS50112"/>
    </source>
</evidence>
<evidence type="ECO:0000259" key="8">
    <source>
        <dbReference type="PROSITE" id="PS50113"/>
    </source>
</evidence>
<feature type="coiled-coil region" evidence="4">
    <location>
        <begin position="517"/>
        <end position="554"/>
    </location>
</feature>
<dbReference type="InterPro" id="IPR000700">
    <property type="entry name" value="PAS-assoc_C"/>
</dbReference>
<dbReference type="OrthoDB" id="9781845at2"/>
<organism evidence="10 11">
    <name type="scientific">Hydrocarboniphaga daqingensis</name>
    <dbReference type="NCBI Taxonomy" id="490188"/>
    <lineage>
        <taxon>Bacteria</taxon>
        <taxon>Pseudomonadati</taxon>
        <taxon>Pseudomonadota</taxon>
        <taxon>Gammaproteobacteria</taxon>
        <taxon>Nevskiales</taxon>
        <taxon>Nevskiaceae</taxon>
        <taxon>Hydrocarboniphaga</taxon>
    </lineage>
</organism>
<dbReference type="InterPro" id="IPR035965">
    <property type="entry name" value="PAS-like_dom_sf"/>
</dbReference>
<evidence type="ECO:0000256" key="1">
    <source>
        <dbReference type="ARBA" id="ARBA00022481"/>
    </source>
</evidence>
<dbReference type="InterPro" id="IPR024478">
    <property type="entry name" value="HlyB_4HB_MCP"/>
</dbReference>
<keyword evidence="11" id="KW-1185">Reference proteome</keyword>
<comment type="similarity">
    <text evidence="2">Belongs to the methyl-accepting chemotaxis (MCP) protein family.</text>
</comment>
<dbReference type="NCBIfam" id="TIGR00229">
    <property type="entry name" value="sensory_box"/>
    <property type="match status" value="1"/>
</dbReference>
<keyword evidence="1" id="KW-0488">Methylation</keyword>